<dbReference type="AlphaFoldDB" id="A0A0K2URC4"/>
<dbReference type="EMBL" id="HACA01023458">
    <property type="protein sequence ID" value="CDW40819.1"/>
    <property type="molecule type" value="Transcribed_RNA"/>
</dbReference>
<evidence type="ECO:0000313" key="2">
    <source>
        <dbReference type="EMBL" id="CDW40819.1"/>
    </source>
</evidence>
<name>A0A0K2URC4_LEPSM</name>
<dbReference type="PANTHER" id="PTHR16220:SF0">
    <property type="entry name" value="WD REPEAT-CONTAINING PROTEIN WRAP73"/>
    <property type="match status" value="1"/>
</dbReference>
<sequence>MNFSSSFPCMNGLVSWSPNGLYLLSATANRLILRDSSSLKVISNYVSSESVDQLFWSPNSQLFGMNYNAGGVTRVFRVNDPDWNAKISEGSFLKVIHSFFSPDSSSVLTLSEFNLRLSIWTLTGLNKSVPFIKFPKNLDLISFSKQFLAVVESKGQEILSIYDSLEGWQILRSIELPSVNIVGLAWSPHDDVIALWESSLHYRILVYSIDGRCLLDYSAYNLALGIKSVSWDPSGKILAIGSFDAKIRLINALSWSVLTELFDHSSYLDSNDMDIYEENDVPLGDIDAEAAIELSSKVCGIETHMDVVSVRPAFLSTRKVNPSSVQASNKSLGIGDIKFSSSGRYLAAKNDACASALWVWDVQKLKLKGLIVLKRPGITSFEWEPHKPRLSIAGHNQTHYVWTPMGMVNARLPYEESEINIFTVKWNPLGKVVACVGTERFICCK</sequence>
<dbReference type="PANTHER" id="PTHR16220">
    <property type="entry name" value="WD REPEAT PROTEIN 8-RELATED"/>
    <property type="match status" value="1"/>
</dbReference>
<protein>
    <recommendedName>
        <fullName evidence="1">Anaphase-promoting complex subunit 4-like WD40 domain-containing protein</fullName>
    </recommendedName>
</protein>
<dbReference type="GO" id="GO:1990811">
    <property type="term" value="C:MWP complex"/>
    <property type="evidence" value="ECO:0007669"/>
    <property type="project" value="TreeGrafter"/>
</dbReference>
<organism evidence="2">
    <name type="scientific">Lepeophtheirus salmonis</name>
    <name type="common">Salmon louse</name>
    <name type="synonym">Caligus salmonis</name>
    <dbReference type="NCBI Taxonomy" id="72036"/>
    <lineage>
        <taxon>Eukaryota</taxon>
        <taxon>Metazoa</taxon>
        <taxon>Ecdysozoa</taxon>
        <taxon>Arthropoda</taxon>
        <taxon>Crustacea</taxon>
        <taxon>Multicrustacea</taxon>
        <taxon>Hexanauplia</taxon>
        <taxon>Copepoda</taxon>
        <taxon>Siphonostomatoida</taxon>
        <taxon>Caligidae</taxon>
        <taxon>Lepeophtheirus</taxon>
    </lineage>
</organism>
<dbReference type="InterPro" id="IPR015943">
    <property type="entry name" value="WD40/YVTN_repeat-like_dom_sf"/>
</dbReference>
<dbReference type="GO" id="GO:0005815">
    <property type="term" value="C:microtubule organizing center"/>
    <property type="evidence" value="ECO:0007669"/>
    <property type="project" value="TreeGrafter"/>
</dbReference>
<dbReference type="InterPro" id="IPR024977">
    <property type="entry name" value="Apc4-like_WD40_dom"/>
</dbReference>
<feature type="domain" description="Anaphase-promoting complex subunit 4-like WD40" evidence="1">
    <location>
        <begin position="184"/>
        <end position="259"/>
    </location>
</feature>
<dbReference type="InterPro" id="IPR036322">
    <property type="entry name" value="WD40_repeat_dom_sf"/>
</dbReference>
<dbReference type="SUPFAM" id="SSF69322">
    <property type="entry name" value="Tricorn protease domain 2"/>
    <property type="match status" value="1"/>
</dbReference>
<dbReference type="Gene3D" id="2.130.10.10">
    <property type="entry name" value="YVTN repeat-like/Quinoprotein amine dehydrogenase"/>
    <property type="match status" value="2"/>
</dbReference>
<reference evidence="2" key="1">
    <citation type="submission" date="2014-05" db="EMBL/GenBank/DDBJ databases">
        <authorList>
            <person name="Chronopoulou M."/>
        </authorList>
    </citation>
    <scope>NUCLEOTIDE SEQUENCE</scope>
    <source>
        <tissue evidence="2">Whole organism</tissue>
    </source>
</reference>
<evidence type="ECO:0000259" key="1">
    <source>
        <dbReference type="Pfam" id="PF12894"/>
    </source>
</evidence>
<accession>A0A0K2URC4</accession>
<dbReference type="InterPro" id="IPR052778">
    <property type="entry name" value="Centrosome-WD_assoc"/>
</dbReference>
<dbReference type="Pfam" id="PF12894">
    <property type="entry name" value="ANAPC4_WD40"/>
    <property type="match status" value="1"/>
</dbReference>
<dbReference type="SUPFAM" id="SSF50978">
    <property type="entry name" value="WD40 repeat-like"/>
    <property type="match status" value="1"/>
</dbReference>
<proteinExistence type="predicted"/>